<evidence type="ECO:0000259" key="2">
    <source>
        <dbReference type="Pfam" id="PF00857"/>
    </source>
</evidence>
<evidence type="ECO:0000313" key="4">
    <source>
        <dbReference type="Proteomes" id="UP001597295"/>
    </source>
</evidence>
<gene>
    <name evidence="3" type="ORF">ACFSM5_20990</name>
</gene>
<keyword evidence="4" id="KW-1185">Reference proteome</keyword>
<dbReference type="PANTHER" id="PTHR43540">
    <property type="entry name" value="PEROXYUREIDOACRYLATE/UREIDOACRYLATE AMIDOHYDROLASE-RELATED"/>
    <property type="match status" value="1"/>
</dbReference>
<feature type="domain" description="Isochorismatase-like" evidence="2">
    <location>
        <begin position="3"/>
        <end position="139"/>
    </location>
</feature>
<comment type="caution">
    <text evidence="3">The sequence shown here is derived from an EMBL/GenBank/DDBJ whole genome shotgun (WGS) entry which is preliminary data.</text>
</comment>
<dbReference type="Proteomes" id="UP001597295">
    <property type="component" value="Unassembled WGS sequence"/>
</dbReference>
<sequence>MDALVIIDFQRNIADAPAARLAECRDLLTRAAFHARAKKMPVIFIQHEGEDEAWEKGSEGWKFFDELSPQPGDKVIAKRSCDSFRETTLKSTLDGLGVKGIVVGGYATDYCVDATVKTAASQMGLRTTVLRDAHTCPDRRHLPAASIVLHHNIVWGGWDNPGNPIQLISTAEFLGR</sequence>
<dbReference type="InterPro" id="IPR050272">
    <property type="entry name" value="Isochorismatase-like_hydrls"/>
</dbReference>
<dbReference type="RefSeq" id="WP_379878682.1">
    <property type="nucleotide sequence ID" value="NZ_JBHUIP010000016.1"/>
</dbReference>
<evidence type="ECO:0000256" key="1">
    <source>
        <dbReference type="ARBA" id="ARBA00022801"/>
    </source>
</evidence>
<name>A0ABW5DW80_9PROT</name>
<evidence type="ECO:0000313" key="3">
    <source>
        <dbReference type="EMBL" id="MFD2265392.1"/>
    </source>
</evidence>
<dbReference type="PANTHER" id="PTHR43540:SF14">
    <property type="entry name" value="ISOCHORISMATASE"/>
    <property type="match status" value="1"/>
</dbReference>
<reference evidence="4" key="1">
    <citation type="journal article" date="2019" name="Int. J. Syst. Evol. Microbiol.">
        <title>The Global Catalogue of Microorganisms (GCM) 10K type strain sequencing project: providing services to taxonomists for standard genome sequencing and annotation.</title>
        <authorList>
            <consortium name="The Broad Institute Genomics Platform"/>
            <consortium name="The Broad Institute Genome Sequencing Center for Infectious Disease"/>
            <person name="Wu L."/>
            <person name="Ma J."/>
        </authorList>
    </citation>
    <scope>NUCLEOTIDE SEQUENCE [LARGE SCALE GENOMIC DNA]</scope>
    <source>
        <strain evidence="4">CGMCC 1.19062</strain>
    </source>
</reference>
<dbReference type="Pfam" id="PF00857">
    <property type="entry name" value="Isochorismatase"/>
    <property type="match status" value="1"/>
</dbReference>
<organism evidence="3 4">
    <name type="scientific">Lacibacterium aquatile</name>
    <dbReference type="NCBI Taxonomy" id="1168082"/>
    <lineage>
        <taxon>Bacteria</taxon>
        <taxon>Pseudomonadati</taxon>
        <taxon>Pseudomonadota</taxon>
        <taxon>Alphaproteobacteria</taxon>
        <taxon>Rhodospirillales</taxon>
        <taxon>Rhodospirillaceae</taxon>
    </lineage>
</organism>
<accession>A0ABW5DW80</accession>
<dbReference type="EMBL" id="JBHUIP010000016">
    <property type="protein sequence ID" value="MFD2265392.1"/>
    <property type="molecule type" value="Genomic_DNA"/>
</dbReference>
<dbReference type="Gene3D" id="3.40.50.850">
    <property type="entry name" value="Isochorismatase-like"/>
    <property type="match status" value="1"/>
</dbReference>
<keyword evidence="1" id="KW-0378">Hydrolase</keyword>
<dbReference type="SUPFAM" id="SSF52499">
    <property type="entry name" value="Isochorismatase-like hydrolases"/>
    <property type="match status" value="1"/>
</dbReference>
<dbReference type="InterPro" id="IPR036380">
    <property type="entry name" value="Isochorismatase-like_sf"/>
</dbReference>
<proteinExistence type="predicted"/>
<dbReference type="InterPro" id="IPR000868">
    <property type="entry name" value="Isochorismatase-like_dom"/>
</dbReference>
<protein>
    <submittedName>
        <fullName evidence="3">Isochorismatase family protein</fullName>
    </submittedName>
</protein>